<reference evidence="1 2" key="1">
    <citation type="submission" date="2018-10" db="EMBL/GenBank/DDBJ databases">
        <title>A high-quality apple genome assembly.</title>
        <authorList>
            <person name="Hu J."/>
        </authorList>
    </citation>
    <scope>NUCLEOTIDE SEQUENCE [LARGE SCALE GENOMIC DNA]</scope>
    <source>
        <strain evidence="2">cv. HFTH1</strain>
        <tissue evidence="1">Young leaf</tissue>
    </source>
</reference>
<sequence length="113" mass="12998">MSCSSKKELEEQLKEAGNILLNPPFATEELLKFLGVSVCVFGFLCATVEKPYPYLSKNYTSEDRLLEQCEKINQQLRSLFTVLIQNAPNVENLQDQHNGHCTKRSCSRRMTRR</sequence>
<evidence type="ECO:0000313" key="2">
    <source>
        <dbReference type="Proteomes" id="UP000290289"/>
    </source>
</evidence>
<evidence type="ECO:0000313" key="1">
    <source>
        <dbReference type="EMBL" id="RXH81565.1"/>
    </source>
</evidence>
<dbReference type="AlphaFoldDB" id="A0A498IHF0"/>
<proteinExistence type="predicted"/>
<gene>
    <name evidence="1" type="ORF">DVH24_034986</name>
</gene>
<protein>
    <submittedName>
        <fullName evidence="1">Uncharacterized protein</fullName>
    </submittedName>
</protein>
<accession>A0A498IHF0</accession>
<dbReference type="EMBL" id="RDQH01000338">
    <property type="protein sequence ID" value="RXH81565.1"/>
    <property type="molecule type" value="Genomic_DNA"/>
</dbReference>
<comment type="caution">
    <text evidence="1">The sequence shown here is derived from an EMBL/GenBank/DDBJ whole genome shotgun (WGS) entry which is preliminary data.</text>
</comment>
<name>A0A498IHF0_MALDO</name>
<organism evidence="1 2">
    <name type="scientific">Malus domestica</name>
    <name type="common">Apple</name>
    <name type="synonym">Pyrus malus</name>
    <dbReference type="NCBI Taxonomy" id="3750"/>
    <lineage>
        <taxon>Eukaryota</taxon>
        <taxon>Viridiplantae</taxon>
        <taxon>Streptophyta</taxon>
        <taxon>Embryophyta</taxon>
        <taxon>Tracheophyta</taxon>
        <taxon>Spermatophyta</taxon>
        <taxon>Magnoliopsida</taxon>
        <taxon>eudicotyledons</taxon>
        <taxon>Gunneridae</taxon>
        <taxon>Pentapetalae</taxon>
        <taxon>rosids</taxon>
        <taxon>fabids</taxon>
        <taxon>Rosales</taxon>
        <taxon>Rosaceae</taxon>
        <taxon>Amygdaloideae</taxon>
        <taxon>Maleae</taxon>
        <taxon>Malus</taxon>
    </lineage>
</organism>
<dbReference type="Proteomes" id="UP000290289">
    <property type="component" value="Chromosome 12"/>
</dbReference>
<keyword evidence="2" id="KW-1185">Reference proteome</keyword>